<reference evidence="1 2" key="1">
    <citation type="submission" date="2023-11" db="EMBL/GenBank/DDBJ databases">
        <title>Draft genome of Azohydromonas lata strain H1 (DSM1123), a polyhydroxyalkanoate producer.</title>
        <authorList>
            <person name="Traversa D."/>
            <person name="D'Addabbo P."/>
            <person name="Pazzani C."/>
            <person name="Manzari C."/>
            <person name="Chiara M."/>
            <person name="Scrascia M."/>
        </authorList>
    </citation>
    <scope>NUCLEOTIDE SEQUENCE [LARGE SCALE GENOMIC DNA]</scope>
    <source>
        <strain evidence="1 2">H1</strain>
    </source>
</reference>
<evidence type="ECO:0008006" key="3">
    <source>
        <dbReference type="Google" id="ProtNLM"/>
    </source>
</evidence>
<organism evidence="1 2">
    <name type="scientific">Azohydromonas lata</name>
    <dbReference type="NCBI Taxonomy" id="45677"/>
    <lineage>
        <taxon>Bacteria</taxon>
        <taxon>Pseudomonadati</taxon>
        <taxon>Pseudomonadota</taxon>
        <taxon>Betaproteobacteria</taxon>
        <taxon>Burkholderiales</taxon>
        <taxon>Sphaerotilaceae</taxon>
        <taxon>Azohydromonas</taxon>
    </lineage>
</organism>
<sequence length="125" mass="13733">MPTEAFENLLSPYTKLARANMDLWAQFSTSPEVMSQTLGTAQKMADQGAATASNLFMSNAFSDFVMGLFKNWLEFWSELSQTSMSFMDQTSKTMLKQAPAMATEAVRSVTDLAQGKTPRSRPAAA</sequence>
<comment type="caution">
    <text evidence="1">The sequence shown here is derived from an EMBL/GenBank/DDBJ whole genome shotgun (WGS) entry which is preliminary data.</text>
</comment>
<dbReference type="Proteomes" id="UP001293718">
    <property type="component" value="Unassembled WGS sequence"/>
</dbReference>
<protein>
    <recommendedName>
        <fullName evidence="3">Phasin family protein</fullName>
    </recommendedName>
</protein>
<evidence type="ECO:0000313" key="1">
    <source>
        <dbReference type="EMBL" id="MDZ5457402.1"/>
    </source>
</evidence>
<gene>
    <name evidence="1" type="ORF">SM757_12555</name>
</gene>
<proteinExistence type="predicted"/>
<dbReference type="EMBL" id="JAXOJX010000018">
    <property type="protein sequence ID" value="MDZ5457402.1"/>
    <property type="molecule type" value="Genomic_DNA"/>
</dbReference>
<evidence type="ECO:0000313" key="2">
    <source>
        <dbReference type="Proteomes" id="UP001293718"/>
    </source>
</evidence>
<keyword evidence="2" id="KW-1185">Reference proteome</keyword>
<dbReference type="RefSeq" id="WP_066342331.1">
    <property type="nucleotide sequence ID" value="NZ_JAXOJX010000018.1"/>
</dbReference>
<accession>A0ABU5IEL8</accession>
<name>A0ABU5IEL8_9BURK</name>